<reference evidence="2 3" key="1">
    <citation type="submission" date="2014-02" db="EMBL/GenBank/DDBJ databases">
        <title>Diversity of Thermotogales isolates from hydrothermal vents.</title>
        <authorList>
            <person name="Haverkamp T.H.A."/>
            <person name="Lossouarn J."/>
            <person name="Geslin C."/>
            <person name="Nesbo C.L."/>
        </authorList>
    </citation>
    <scope>NUCLEOTIDE SEQUENCE [LARGE SCALE GENOMIC DNA]</scope>
    <source>
        <strain evidence="2 3">431</strain>
    </source>
</reference>
<keyword evidence="3" id="KW-1185">Reference proteome</keyword>
<sequence length="103" mass="11668">MLTIMLIGLITVFLVFTVLYFVFLLFGFFSKKAAVKLPKKIEPQEEVGADEAEIAAVMAAIYAILGPVSIKKIYKKKEKRNWVVWKKTGWRGVKGWSGNSELE</sequence>
<proteinExistence type="predicted"/>
<protein>
    <recommendedName>
        <fullName evidence="4">Sodium pump decarboxylase, gamma subunit</fullName>
    </recommendedName>
</protein>
<gene>
    <name evidence="2" type="ORF">BW47_03115</name>
</gene>
<evidence type="ECO:0000313" key="3">
    <source>
        <dbReference type="Proteomes" id="UP000185490"/>
    </source>
</evidence>
<dbReference type="Proteomes" id="UP000185490">
    <property type="component" value="Chromosome"/>
</dbReference>
<evidence type="ECO:0008006" key="4">
    <source>
        <dbReference type="Google" id="ProtNLM"/>
    </source>
</evidence>
<dbReference type="EMBL" id="CP007389">
    <property type="protein sequence ID" value="APT73611.1"/>
    <property type="molecule type" value="Genomic_DNA"/>
</dbReference>
<accession>A0ABN4UXK2</accession>
<keyword evidence="1" id="KW-0472">Membrane</keyword>
<keyword evidence="1" id="KW-1133">Transmembrane helix</keyword>
<dbReference type="RefSeq" id="WP_012056812.1">
    <property type="nucleotide sequence ID" value="NZ_CP007389.1"/>
</dbReference>
<evidence type="ECO:0000313" key="2">
    <source>
        <dbReference type="EMBL" id="APT73611.1"/>
    </source>
</evidence>
<organism evidence="2 3">
    <name type="scientific">Thermosipho melanesiensis</name>
    <dbReference type="NCBI Taxonomy" id="46541"/>
    <lineage>
        <taxon>Bacteria</taxon>
        <taxon>Thermotogati</taxon>
        <taxon>Thermotogota</taxon>
        <taxon>Thermotogae</taxon>
        <taxon>Thermotogales</taxon>
        <taxon>Fervidobacteriaceae</taxon>
        <taxon>Thermosipho</taxon>
    </lineage>
</organism>
<evidence type="ECO:0000256" key="1">
    <source>
        <dbReference type="SAM" id="Phobius"/>
    </source>
</evidence>
<feature type="transmembrane region" description="Helical" evidence="1">
    <location>
        <begin position="52"/>
        <end position="70"/>
    </location>
</feature>
<name>A0ABN4UXK2_9BACT</name>
<feature type="transmembrane region" description="Helical" evidence="1">
    <location>
        <begin position="7"/>
        <end position="29"/>
    </location>
</feature>
<keyword evidence="1" id="KW-0812">Transmembrane</keyword>